<dbReference type="EMBL" id="DF973632">
    <property type="protein sequence ID" value="GAU36498.1"/>
    <property type="molecule type" value="Genomic_DNA"/>
</dbReference>
<proteinExistence type="predicted"/>
<gene>
    <name evidence="1" type="ORF">TSUD_316240</name>
</gene>
<keyword evidence="2" id="KW-1185">Reference proteome</keyword>
<evidence type="ECO:0000313" key="1">
    <source>
        <dbReference type="EMBL" id="GAU36498.1"/>
    </source>
</evidence>
<evidence type="ECO:0000313" key="2">
    <source>
        <dbReference type="Proteomes" id="UP000242715"/>
    </source>
</evidence>
<protein>
    <submittedName>
        <fullName evidence="1">Uncharacterized protein</fullName>
    </submittedName>
</protein>
<accession>A0A2Z6MVC1</accession>
<organism evidence="1 2">
    <name type="scientific">Trifolium subterraneum</name>
    <name type="common">Subterranean clover</name>
    <dbReference type="NCBI Taxonomy" id="3900"/>
    <lineage>
        <taxon>Eukaryota</taxon>
        <taxon>Viridiplantae</taxon>
        <taxon>Streptophyta</taxon>
        <taxon>Embryophyta</taxon>
        <taxon>Tracheophyta</taxon>
        <taxon>Spermatophyta</taxon>
        <taxon>Magnoliopsida</taxon>
        <taxon>eudicotyledons</taxon>
        <taxon>Gunneridae</taxon>
        <taxon>Pentapetalae</taxon>
        <taxon>rosids</taxon>
        <taxon>fabids</taxon>
        <taxon>Fabales</taxon>
        <taxon>Fabaceae</taxon>
        <taxon>Papilionoideae</taxon>
        <taxon>50 kb inversion clade</taxon>
        <taxon>NPAAA clade</taxon>
        <taxon>Hologalegina</taxon>
        <taxon>IRL clade</taxon>
        <taxon>Trifolieae</taxon>
        <taxon>Trifolium</taxon>
    </lineage>
</organism>
<dbReference type="AlphaFoldDB" id="A0A2Z6MVC1"/>
<dbReference type="Proteomes" id="UP000242715">
    <property type="component" value="Unassembled WGS sequence"/>
</dbReference>
<sequence>MQRRSSEWLLRRKDGPSSLFYEWLVDPPDYILRKMLINLLTKGAAKLSGSCTINFGGPLPVVGRTKEEYAISTMPDH</sequence>
<reference evidence="2" key="1">
    <citation type="journal article" date="2017" name="Front. Plant Sci.">
        <title>Climate Clever Clovers: New Paradigm to Reduce the Environmental Footprint of Ruminants by Breeding Low Methanogenic Forages Utilizing Haplotype Variation.</title>
        <authorList>
            <person name="Kaur P."/>
            <person name="Appels R."/>
            <person name="Bayer P.E."/>
            <person name="Keeble-Gagnere G."/>
            <person name="Wang J."/>
            <person name="Hirakawa H."/>
            <person name="Shirasawa K."/>
            <person name="Vercoe P."/>
            <person name="Stefanova K."/>
            <person name="Durmic Z."/>
            <person name="Nichols P."/>
            <person name="Revell C."/>
            <person name="Isobe S.N."/>
            <person name="Edwards D."/>
            <person name="Erskine W."/>
        </authorList>
    </citation>
    <scope>NUCLEOTIDE SEQUENCE [LARGE SCALE GENOMIC DNA]</scope>
    <source>
        <strain evidence="2">cv. Daliak</strain>
    </source>
</reference>
<name>A0A2Z6MVC1_TRISU</name>